<dbReference type="RefSeq" id="WP_327795267.1">
    <property type="nucleotide sequence ID" value="NZ_JADQAZ010000003.1"/>
</dbReference>
<dbReference type="InterPro" id="IPR036188">
    <property type="entry name" value="FAD/NAD-bd_sf"/>
</dbReference>
<dbReference type="Pfam" id="PF01494">
    <property type="entry name" value="FAD_binding_3"/>
    <property type="match status" value="1"/>
</dbReference>
<dbReference type="Gene3D" id="3.40.30.120">
    <property type="match status" value="1"/>
</dbReference>
<proteinExistence type="predicted"/>
<protein>
    <submittedName>
        <fullName evidence="6">FAD-dependent oxidoreductase</fullName>
    </submittedName>
</protein>
<dbReference type="PRINTS" id="PR00420">
    <property type="entry name" value="RNGMNOXGNASE"/>
</dbReference>
<keyword evidence="2" id="KW-0285">Flavoprotein</keyword>
<dbReference type="NCBIfam" id="NF006002">
    <property type="entry name" value="PRK08132.1"/>
    <property type="match status" value="1"/>
</dbReference>
<organism evidence="6 7">
    <name type="scientific">Harenicola maris</name>
    <dbReference type="NCBI Taxonomy" id="2841044"/>
    <lineage>
        <taxon>Bacteria</taxon>
        <taxon>Pseudomonadati</taxon>
        <taxon>Pseudomonadota</taxon>
        <taxon>Alphaproteobacteria</taxon>
        <taxon>Rhodobacterales</taxon>
        <taxon>Paracoccaceae</taxon>
        <taxon>Harenicola</taxon>
    </lineage>
</organism>
<keyword evidence="7" id="KW-1185">Reference proteome</keyword>
<dbReference type="GO" id="GO:0016709">
    <property type="term" value="F:oxidoreductase activity, acting on paired donors, with incorporation or reduction of molecular oxygen, NAD(P)H as one donor, and incorporation of one atom of oxygen"/>
    <property type="evidence" value="ECO:0007669"/>
    <property type="project" value="UniProtKB-ARBA"/>
</dbReference>
<dbReference type="InterPro" id="IPR050641">
    <property type="entry name" value="RIFMO-like"/>
</dbReference>
<dbReference type="GO" id="GO:0071949">
    <property type="term" value="F:FAD binding"/>
    <property type="evidence" value="ECO:0007669"/>
    <property type="project" value="InterPro"/>
</dbReference>
<comment type="cofactor">
    <cofactor evidence="1">
        <name>FAD</name>
        <dbReference type="ChEBI" id="CHEBI:57692"/>
    </cofactor>
</comment>
<evidence type="ECO:0000313" key="7">
    <source>
        <dbReference type="Proteomes" id="UP001315686"/>
    </source>
</evidence>
<dbReference type="Proteomes" id="UP001315686">
    <property type="component" value="Unassembled WGS sequence"/>
</dbReference>
<evidence type="ECO:0000256" key="4">
    <source>
        <dbReference type="SAM" id="MobiDB-lite"/>
    </source>
</evidence>
<feature type="domain" description="FAD-binding" evidence="5">
    <location>
        <begin position="30"/>
        <end position="372"/>
    </location>
</feature>
<dbReference type="Gene3D" id="3.30.70.2450">
    <property type="match status" value="1"/>
</dbReference>
<accession>A0AAP2CSU6</accession>
<gene>
    <name evidence="6" type="ORF">IV417_16865</name>
</gene>
<dbReference type="InterPro" id="IPR002938">
    <property type="entry name" value="FAD-bd"/>
</dbReference>
<dbReference type="PANTHER" id="PTHR43004:SF19">
    <property type="entry name" value="BINDING MONOOXYGENASE, PUTATIVE (JCVI)-RELATED"/>
    <property type="match status" value="1"/>
</dbReference>
<dbReference type="SUPFAM" id="SSF51905">
    <property type="entry name" value="FAD/NAD(P)-binding domain"/>
    <property type="match status" value="1"/>
</dbReference>
<comment type="caution">
    <text evidence="6">The sequence shown here is derived from an EMBL/GenBank/DDBJ whole genome shotgun (WGS) entry which is preliminary data.</text>
</comment>
<sequence>MVAVRYQTAFKLYPYEKVADQDAPTPKRHPVVIVGGGPIGMGLALDLGKKGVPCLVLDDHDGVGMGSRAICFAKRTLEICDRLGCADPMVDKGVIWNVGRVYRDEREVYNFNLLPEEGHKRPAFINLQQPYFEQFIVEEIRRQQAAGAPIEIRGQNCVTAMDQKADHVVLEIDTPDGPYQLEADYLVACDGASSPTRAMMGLDFDGRVFEDNFLIADIKMKADFPVERRFWFDPPFNRGETALLHKQPDGVWRLDFQLGWDIDRAAELKPDRISERVSAMIGADVEFELVWTSIYTFRCCTMEKYRHGRVFFAGDAAHQVSPFGARGANGGMQDVDNLGWKLAAVINDGADDALLDSYHEERKYGAMENIKNSSRTADFLTPRNPAHTLFRDAVLDLVEHQDFARPLVNSGRLSEPCTYDGSTLNGEDALPDGPARNRPGSACSDAPLASGHLLDQLGGRFTLLAIDADVPAGLAGSKVKMDVVKVSAGDDATGALAERYLGANTSAVYLIRPDQHVAARWEVFDAEKVAKSIQRIVGGTAC</sequence>
<dbReference type="AlphaFoldDB" id="A0AAP2CSU6"/>
<keyword evidence="3" id="KW-0274">FAD</keyword>
<evidence type="ECO:0000313" key="6">
    <source>
        <dbReference type="EMBL" id="MBT0959060.1"/>
    </source>
</evidence>
<evidence type="ECO:0000256" key="2">
    <source>
        <dbReference type="ARBA" id="ARBA00022630"/>
    </source>
</evidence>
<reference evidence="6 7" key="1">
    <citation type="journal article" date="2021" name="Arch. Microbiol.">
        <title>Harenicola maris gen. nov., sp. nov. isolated from the Sea of Japan shallow sediments.</title>
        <authorList>
            <person name="Romanenko L.A."/>
            <person name="Kurilenko V.V."/>
            <person name="Chernysheva N.Y."/>
            <person name="Tekutyeva L.A."/>
            <person name="Velansky P.V."/>
            <person name="Svetashev V.I."/>
            <person name="Isaeva M.P."/>
        </authorList>
    </citation>
    <scope>NUCLEOTIDE SEQUENCE [LARGE SCALE GENOMIC DNA]</scope>
    <source>
        <strain evidence="6 7">KMM 3653</strain>
    </source>
</reference>
<feature type="region of interest" description="Disordered" evidence="4">
    <location>
        <begin position="419"/>
        <end position="441"/>
    </location>
</feature>
<evidence type="ECO:0000256" key="1">
    <source>
        <dbReference type="ARBA" id="ARBA00001974"/>
    </source>
</evidence>
<dbReference type="PANTHER" id="PTHR43004">
    <property type="entry name" value="TRK SYSTEM POTASSIUM UPTAKE PROTEIN"/>
    <property type="match status" value="1"/>
</dbReference>
<evidence type="ECO:0000259" key="5">
    <source>
        <dbReference type="Pfam" id="PF01494"/>
    </source>
</evidence>
<dbReference type="EMBL" id="JADQAZ010000003">
    <property type="protein sequence ID" value="MBT0959060.1"/>
    <property type="molecule type" value="Genomic_DNA"/>
</dbReference>
<name>A0AAP2CSU6_9RHOB</name>
<dbReference type="Gene3D" id="3.50.50.60">
    <property type="entry name" value="FAD/NAD(P)-binding domain"/>
    <property type="match status" value="1"/>
</dbReference>
<evidence type="ECO:0000256" key="3">
    <source>
        <dbReference type="ARBA" id="ARBA00022827"/>
    </source>
</evidence>